<dbReference type="Proteomes" id="UP000261257">
    <property type="component" value="Unassembled WGS sequence"/>
</dbReference>
<comment type="caution">
    <text evidence="3">The sequence shown here is derived from an EMBL/GenBank/DDBJ whole genome shotgun (WGS) entry which is preliminary data.</text>
</comment>
<sequence length="318" mass="36009">MKKKYYAGIMMVAVSMAVTACGGGSKSPKSEVAEISAELEQQMNADDKAAIKEAQAELKEEGRSNTKAEPETETEEEFDPLQVDISVSGINPYEQELFEIFGLDNNFPKPKDSFEQKWSYSTDGYGVDSQTGETKEGVGRYELTLRLEPQFYGDYKTEIESYMTSKYEYKTNSARNNFTVLPNGNVMSYTFNDNGDTRYCFRVFPTDKSSLEGDVIDVACQTKENGEEYPQNVVLQTTDGKEIVISPELWAITDWKGNVEREITVWEHLPQIGEKVKISYASGDTLNDVVSKYKPDDERNLQAQIKERVLITNFEFLN</sequence>
<organism evidence="3 4">
    <name type="scientific">Hungatella hathewayi</name>
    <dbReference type="NCBI Taxonomy" id="154046"/>
    <lineage>
        <taxon>Bacteria</taxon>
        <taxon>Bacillati</taxon>
        <taxon>Bacillota</taxon>
        <taxon>Clostridia</taxon>
        <taxon>Lachnospirales</taxon>
        <taxon>Lachnospiraceae</taxon>
        <taxon>Hungatella</taxon>
    </lineage>
</organism>
<reference evidence="3 4" key="1">
    <citation type="submission" date="2018-08" db="EMBL/GenBank/DDBJ databases">
        <title>A genome reference for cultivated species of the human gut microbiota.</title>
        <authorList>
            <person name="Zou Y."/>
            <person name="Xue W."/>
            <person name="Luo G."/>
        </authorList>
    </citation>
    <scope>NUCLEOTIDE SEQUENCE [LARGE SCALE GENOMIC DNA]</scope>
    <source>
        <strain evidence="3 4">TF05-11AC</strain>
    </source>
</reference>
<proteinExistence type="predicted"/>
<feature type="compositionally biased region" description="Basic and acidic residues" evidence="1">
    <location>
        <begin position="55"/>
        <end position="70"/>
    </location>
</feature>
<evidence type="ECO:0000313" key="3">
    <source>
        <dbReference type="EMBL" id="RGL98327.1"/>
    </source>
</evidence>
<feature type="region of interest" description="Disordered" evidence="1">
    <location>
        <begin position="55"/>
        <end position="78"/>
    </location>
</feature>
<dbReference type="EMBL" id="QSSQ01000034">
    <property type="protein sequence ID" value="RGL98327.1"/>
    <property type="molecule type" value="Genomic_DNA"/>
</dbReference>
<feature type="chain" id="PRO_5039522959" description="Lipoprotein" evidence="2">
    <location>
        <begin position="21"/>
        <end position="318"/>
    </location>
</feature>
<evidence type="ECO:0000256" key="1">
    <source>
        <dbReference type="SAM" id="MobiDB-lite"/>
    </source>
</evidence>
<evidence type="ECO:0000313" key="4">
    <source>
        <dbReference type="Proteomes" id="UP000261257"/>
    </source>
</evidence>
<evidence type="ECO:0008006" key="5">
    <source>
        <dbReference type="Google" id="ProtNLM"/>
    </source>
</evidence>
<dbReference type="RefSeq" id="WP_003501788.1">
    <property type="nucleotide sequence ID" value="NZ_QRQF01000053.1"/>
</dbReference>
<accession>A0A3E4TZW3</accession>
<feature type="signal peptide" evidence="2">
    <location>
        <begin position="1"/>
        <end position="20"/>
    </location>
</feature>
<keyword evidence="2" id="KW-0732">Signal</keyword>
<dbReference type="AlphaFoldDB" id="A0A3E4TZW3"/>
<name>A0A3E4TZW3_9FIRM</name>
<protein>
    <recommendedName>
        <fullName evidence="5">Lipoprotein</fullName>
    </recommendedName>
</protein>
<gene>
    <name evidence="3" type="ORF">DXC39_24420</name>
</gene>
<evidence type="ECO:0000256" key="2">
    <source>
        <dbReference type="SAM" id="SignalP"/>
    </source>
</evidence>
<dbReference type="PROSITE" id="PS51257">
    <property type="entry name" value="PROKAR_LIPOPROTEIN"/>
    <property type="match status" value="1"/>
</dbReference>